<dbReference type="GO" id="GO:0003700">
    <property type="term" value="F:DNA-binding transcription factor activity"/>
    <property type="evidence" value="ECO:0007669"/>
    <property type="project" value="InterPro"/>
</dbReference>
<dbReference type="PROSITE" id="PS50995">
    <property type="entry name" value="HTH_MARR_2"/>
    <property type="match status" value="1"/>
</dbReference>
<dbReference type="EMBL" id="JQAT01000003">
    <property type="protein sequence ID" value="KRN28387.1"/>
    <property type="molecule type" value="Genomic_DNA"/>
</dbReference>
<keyword evidence="3" id="KW-0804">Transcription</keyword>
<evidence type="ECO:0000256" key="3">
    <source>
        <dbReference type="ARBA" id="ARBA00023163"/>
    </source>
</evidence>
<dbReference type="OrthoDB" id="2293546at2"/>
<dbReference type="SMART" id="SM00347">
    <property type="entry name" value="HTH_MARR"/>
    <property type="match status" value="1"/>
</dbReference>
<reference evidence="7 8" key="1">
    <citation type="journal article" date="2015" name="Genome Announc.">
        <title>Expanding the biotechnology potential of lactobacilli through comparative genomics of 213 strains and associated genera.</title>
        <authorList>
            <person name="Sun Z."/>
            <person name="Harris H.M."/>
            <person name="McCann A."/>
            <person name="Guo C."/>
            <person name="Argimon S."/>
            <person name="Zhang W."/>
            <person name="Yang X."/>
            <person name="Jeffery I.B."/>
            <person name="Cooney J.C."/>
            <person name="Kagawa T.F."/>
            <person name="Liu W."/>
            <person name="Song Y."/>
            <person name="Salvetti E."/>
            <person name="Wrobel A."/>
            <person name="Rasinkangas P."/>
            <person name="Parkhill J."/>
            <person name="Rea M.C."/>
            <person name="O'Sullivan O."/>
            <person name="Ritari J."/>
            <person name="Douillard F.P."/>
            <person name="Paul Ross R."/>
            <person name="Yang R."/>
            <person name="Briner A.E."/>
            <person name="Felis G.E."/>
            <person name="de Vos W.M."/>
            <person name="Barrangou R."/>
            <person name="Klaenhammer T.R."/>
            <person name="Caufield P.W."/>
            <person name="Cui Y."/>
            <person name="Zhang H."/>
            <person name="O'Toole P.W."/>
        </authorList>
    </citation>
    <scope>NUCLEOTIDE SEQUENCE [LARGE SCALE GENOMIC DNA]</scope>
    <source>
        <strain evidence="5 8">ATCC BAA-66</strain>
        <strain evidence="6 7">DSM 13344</strain>
    </source>
</reference>
<accession>A0A0R2FUE8</accession>
<proteinExistence type="predicted"/>
<evidence type="ECO:0000259" key="4">
    <source>
        <dbReference type="PROSITE" id="PS50995"/>
    </source>
</evidence>
<protein>
    <recommendedName>
        <fullName evidence="4">HTH marR-type domain-containing protein</fullName>
    </recommendedName>
</protein>
<keyword evidence="7" id="KW-1185">Reference proteome</keyword>
<comment type="caution">
    <text evidence="6">The sequence shown here is derived from an EMBL/GenBank/DDBJ whole genome shotgun (WGS) entry which is preliminary data.</text>
</comment>
<dbReference type="EMBL" id="JQAZ01000003">
    <property type="protein sequence ID" value="KRN31888.1"/>
    <property type="molecule type" value="Genomic_DNA"/>
</dbReference>
<dbReference type="GO" id="GO:0003677">
    <property type="term" value="F:DNA binding"/>
    <property type="evidence" value="ECO:0007669"/>
    <property type="project" value="UniProtKB-KW"/>
</dbReference>
<dbReference type="STRING" id="81857.IV38_GL001387"/>
<evidence type="ECO:0000313" key="6">
    <source>
        <dbReference type="EMBL" id="KRN31888.1"/>
    </source>
</evidence>
<keyword evidence="2" id="KW-0238">DNA-binding</keyword>
<dbReference type="PATRIC" id="fig|81857.3.peg.1396"/>
<evidence type="ECO:0000313" key="8">
    <source>
        <dbReference type="Proteomes" id="UP000051751"/>
    </source>
</evidence>
<dbReference type="RefSeq" id="WP_057769350.1">
    <property type="nucleotide sequence ID" value="NZ_JQAT01000003.1"/>
</dbReference>
<dbReference type="AlphaFoldDB" id="A0A0R2FUE8"/>
<evidence type="ECO:0000256" key="2">
    <source>
        <dbReference type="ARBA" id="ARBA00023125"/>
    </source>
</evidence>
<dbReference type="Proteomes" id="UP000051645">
    <property type="component" value="Unassembled WGS sequence"/>
</dbReference>
<dbReference type="PRINTS" id="PR00598">
    <property type="entry name" value="HTHMARR"/>
</dbReference>
<dbReference type="SUPFAM" id="SSF46785">
    <property type="entry name" value="Winged helix' DNA-binding domain"/>
    <property type="match status" value="1"/>
</dbReference>
<feature type="domain" description="HTH marR-type" evidence="4">
    <location>
        <begin position="1"/>
        <end position="137"/>
    </location>
</feature>
<dbReference type="InterPro" id="IPR036388">
    <property type="entry name" value="WH-like_DNA-bd_sf"/>
</dbReference>
<name>A0A0R2FUE8_9LACO</name>
<evidence type="ECO:0000313" key="5">
    <source>
        <dbReference type="EMBL" id="KRN28387.1"/>
    </source>
</evidence>
<keyword evidence="1" id="KW-0805">Transcription regulation</keyword>
<dbReference type="PANTHER" id="PTHR42756:SF1">
    <property type="entry name" value="TRANSCRIPTIONAL REPRESSOR OF EMRAB OPERON"/>
    <property type="match status" value="1"/>
</dbReference>
<evidence type="ECO:0000256" key="1">
    <source>
        <dbReference type="ARBA" id="ARBA00023015"/>
    </source>
</evidence>
<gene>
    <name evidence="5" type="ORF">IV38_GL001387</name>
    <name evidence="6" type="ORF">IV40_GL001174</name>
</gene>
<dbReference type="InterPro" id="IPR036390">
    <property type="entry name" value="WH_DNA-bd_sf"/>
</dbReference>
<organism evidence="6 7">
    <name type="scientific">Lactobacillus selangorensis</name>
    <dbReference type="NCBI Taxonomy" id="81857"/>
    <lineage>
        <taxon>Bacteria</taxon>
        <taxon>Bacillati</taxon>
        <taxon>Bacillota</taxon>
        <taxon>Bacilli</taxon>
        <taxon>Lactobacillales</taxon>
        <taxon>Lactobacillaceae</taxon>
        <taxon>Lactobacillus</taxon>
    </lineage>
</organism>
<dbReference type="PANTHER" id="PTHR42756">
    <property type="entry name" value="TRANSCRIPTIONAL REGULATOR, MARR"/>
    <property type="match status" value="1"/>
</dbReference>
<dbReference type="Pfam" id="PF01047">
    <property type="entry name" value="MarR"/>
    <property type="match status" value="1"/>
</dbReference>
<sequence>MEFSFYDPLRSGLAMNRIIRRELNRRLKPFGLNDSNFFFIFILLDNPGISQDDLTKKMSLDHSTVTRAVAKLIDKGIITRSPNPNDKRASQIYPTDKAAELCQKILPIVNQIYDKLFAGLNDSEQEQLEHLLNKALASAQKEEGTK</sequence>
<evidence type="ECO:0000313" key="7">
    <source>
        <dbReference type="Proteomes" id="UP000051645"/>
    </source>
</evidence>
<dbReference type="Gene3D" id="1.10.10.10">
    <property type="entry name" value="Winged helix-like DNA-binding domain superfamily/Winged helix DNA-binding domain"/>
    <property type="match status" value="1"/>
</dbReference>
<dbReference type="Proteomes" id="UP000051751">
    <property type="component" value="Unassembled WGS sequence"/>
</dbReference>
<dbReference type="InterPro" id="IPR000835">
    <property type="entry name" value="HTH_MarR-typ"/>
</dbReference>